<name>A0A5J4RPB7_9ZZZZ</name>
<reference evidence="1" key="1">
    <citation type="submission" date="2019-03" db="EMBL/GenBank/DDBJ databases">
        <title>Single cell metagenomics reveals metabolic interactions within the superorganism composed of flagellate Streblomastix strix and complex community of Bacteroidetes bacteria on its surface.</title>
        <authorList>
            <person name="Treitli S.C."/>
            <person name="Kolisko M."/>
            <person name="Husnik F."/>
            <person name="Keeling P."/>
            <person name="Hampl V."/>
        </authorList>
    </citation>
    <scope>NUCLEOTIDE SEQUENCE</scope>
    <source>
        <strain evidence="1">STM</strain>
    </source>
</reference>
<gene>
    <name evidence="1" type="ORF">EZS27_016462</name>
</gene>
<dbReference type="AlphaFoldDB" id="A0A5J4RPB7"/>
<dbReference type="EMBL" id="SNRY01000909">
    <property type="protein sequence ID" value="KAA6335285.1"/>
    <property type="molecule type" value="Genomic_DNA"/>
</dbReference>
<organism evidence="1">
    <name type="scientific">termite gut metagenome</name>
    <dbReference type="NCBI Taxonomy" id="433724"/>
    <lineage>
        <taxon>unclassified sequences</taxon>
        <taxon>metagenomes</taxon>
        <taxon>organismal metagenomes</taxon>
    </lineage>
</organism>
<feature type="non-terminal residue" evidence="1">
    <location>
        <position position="1"/>
    </location>
</feature>
<comment type="caution">
    <text evidence="1">The sequence shown here is derived from an EMBL/GenBank/DDBJ whole genome shotgun (WGS) entry which is preliminary data.</text>
</comment>
<protein>
    <submittedName>
        <fullName evidence="1">Uncharacterized protein</fullName>
    </submittedName>
</protein>
<evidence type="ECO:0000313" key="1">
    <source>
        <dbReference type="EMBL" id="KAA6335285.1"/>
    </source>
</evidence>
<sequence length="36" mass="4340">AKDRDDRDVFLADSNYVLQMAQIDFKNIRFHFSSEF</sequence>
<proteinExistence type="predicted"/>
<accession>A0A5J4RPB7</accession>